<dbReference type="AlphaFoldDB" id="A0A3P9B4B4"/>
<protein>
    <submittedName>
        <fullName evidence="1">Uncharacterized protein</fullName>
    </submittedName>
</protein>
<dbReference type="Proteomes" id="UP000265160">
    <property type="component" value="LG23"/>
</dbReference>
<dbReference type="Ensembl" id="ENSMZET00005004931.1">
    <property type="protein sequence ID" value="ENSMZEP00005004726.1"/>
    <property type="gene ID" value="ENSMZEG00005003670.1"/>
</dbReference>
<organism evidence="1 2">
    <name type="scientific">Maylandia zebra</name>
    <name type="common">zebra mbuna</name>
    <dbReference type="NCBI Taxonomy" id="106582"/>
    <lineage>
        <taxon>Eukaryota</taxon>
        <taxon>Metazoa</taxon>
        <taxon>Chordata</taxon>
        <taxon>Craniata</taxon>
        <taxon>Vertebrata</taxon>
        <taxon>Euteleostomi</taxon>
        <taxon>Actinopterygii</taxon>
        <taxon>Neopterygii</taxon>
        <taxon>Teleostei</taxon>
        <taxon>Neoteleostei</taxon>
        <taxon>Acanthomorphata</taxon>
        <taxon>Ovalentaria</taxon>
        <taxon>Cichlomorphae</taxon>
        <taxon>Cichliformes</taxon>
        <taxon>Cichlidae</taxon>
        <taxon>African cichlids</taxon>
        <taxon>Pseudocrenilabrinae</taxon>
        <taxon>Haplochromini</taxon>
        <taxon>Maylandia</taxon>
        <taxon>Maylandia zebra complex</taxon>
    </lineage>
</organism>
<accession>A0A3P9B4B4</accession>
<reference evidence="1" key="3">
    <citation type="submission" date="2025-09" db="UniProtKB">
        <authorList>
            <consortium name="Ensembl"/>
        </authorList>
    </citation>
    <scope>IDENTIFICATION</scope>
</reference>
<sequence>MLSAINGKLFKINHHLYRLAVITQQVGLLQMFNQSNAGVQRLSRYFSWPEFSDERRCFHQEFVYDVVVFAADCGFSWPNVIRAAVIARDIFPRSGRLYSCLQPQSCLAALSSSAFGQPSAEKM</sequence>
<dbReference type="GeneTree" id="ENSGT01030000234996"/>
<evidence type="ECO:0000313" key="1">
    <source>
        <dbReference type="Ensembl" id="ENSMZEP00005004726.1"/>
    </source>
</evidence>
<name>A0A3P9B4B4_9CICH</name>
<evidence type="ECO:0000313" key="2">
    <source>
        <dbReference type="Proteomes" id="UP000265160"/>
    </source>
</evidence>
<reference evidence="1 2" key="1">
    <citation type="journal article" date="2014" name="Nature">
        <title>The genomic substrate for adaptive radiation in African cichlid fish.</title>
        <authorList>
            <person name="Brawand D."/>
            <person name="Wagner C.E."/>
            <person name="Li Y.I."/>
            <person name="Malinsky M."/>
            <person name="Keller I."/>
            <person name="Fan S."/>
            <person name="Simakov O."/>
            <person name="Ng A.Y."/>
            <person name="Lim Z.W."/>
            <person name="Bezault E."/>
            <person name="Turner-Maier J."/>
            <person name="Johnson J."/>
            <person name="Alcazar R."/>
            <person name="Noh H.J."/>
            <person name="Russell P."/>
            <person name="Aken B."/>
            <person name="Alfoldi J."/>
            <person name="Amemiya C."/>
            <person name="Azzouzi N."/>
            <person name="Baroiller J.F."/>
            <person name="Barloy-Hubler F."/>
            <person name="Berlin A."/>
            <person name="Bloomquist R."/>
            <person name="Carleton K.L."/>
            <person name="Conte M.A."/>
            <person name="D'Cotta H."/>
            <person name="Eshel O."/>
            <person name="Gaffney L."/>
            <person name="Galibert F."/>
            <person name="Gante H.F."/>
            <person name="Gnerre S."/>
            <person name="Greuter L."/>
            <person name="Guyon R."/>
            <person name="Haddad N.S."/>
            <person name="Haerty W."/>
            <person name="Harris R.M."/>
            <person name="Hofmann H.A."/>
            <person name="Hourlier T."/>
            <person name="Hulata G."/>
            <person name="Jaffe D.B."/>
            <person name="Lara M."/>
            <person name="Lee A.P."/>
            <person name="MacCallum I."/>
            <person name="Mwaiko S."/>
            <person name="Nikaido M."/>
            <person name="Nishihara H."/>
            <person name="Ozouf-Costaz C."/>
            <person name="Penman D.J."/>
            <person name="Przybylski D."/>
            <person name="Rakotomanga M."/>
            <person name="Renn S.C.P."/>
            <person name="Ribeiro F.J."/>
            <person name="Ron M."/>
            <person name="Salzburger W."/>
            <person name="Sanchez-Pulido L."/>
            <person name="Santos M.E."/>
            <person name="Searle S."/>
            <person name="Sharpe T."/>
            <person name="Swofford R."/>
            <person name="Tan F.J."/>
            <person name="Williams L."/>
            <person name="Young S."/>
            <person name="Yin S."/>
            <person name="Okada N."/>
            <person name="Kocher T.D."/>
            <person name="Miska E.A."/>
            <person name="Lander E.S."/>
            <person name="Venkatesh B."/>
            <person name="Fernald R.D."/>
            <person name="Meyer A."/>
            <person name="Ponting C.P."/>
            <person name="Streelman J.T."/>
            <person name="Lindblad-Toh K."/>
            <person name="Seehausen O."/>
            <person name="Di Palma F."/>
        </authorList>
    </citation>
    <scope>NUCLEOTIDE SEQUENCE</scope>
</reference>
<keyword evidence="2" id="KW-1185">Reference proteome</keyword>
<reference evidence="1" key="2">
    <citation type="submission" date="2025-08" db="UniProtKB">
        <authorList>
            <consortium name="Ensembl"/>
        </authorList>
    </citation>
    <scope>IDENTIFICATION</scope>
</reference>
<proteinExistence type="predicted"/>